<evidence type="ECO:0000256" key="11">
    <source>
        <dbReference type="NCBIfam" id="TIGR00928"/>
    </source>
</evidence>
<dbReference type="EC" id="4.3.2.2" evidence="4 11"/>
<evidence type="ECO:0000313" key="15">
    <source>
        <dbReference type="EMBL" id="MBI3539832.1"/>
    </source>
</evidence>
<dbReference type="PROSITE" id="PS00163">
    <property type="entry name" value="FUMARATE_LYASES"/>
    <property type="match status" value="1"/>
</dbReference>
<evidence type="ECO:0000256" key="3">
    <source>
        <dbReference type="ARBA" id="ARBA00008273"/>
    </source>
</evidence>
<evidence type="ECO:0000256" key="5">
    <source>
        <dbReference type="ARBA" id="ARBA00017058"/>
    </source>
</evidence>
<dbReference type="InterPro" id="IPR022761">
    <property type="entry name" value="Fumarate_lyase_N"/>
</dbReference>
<dbReference type="Pfam" id="PF10397">
    <property type="entry name" value="ADSL_C"/>
    <property type="match status" value="1"/>
</dbReference>
<name>A0A9D6L4T2_UNCEI</name>
<dbReference type="AlphaFoldDB" id="A0A9D6L4T2"/>
<dbReference type="InterPro" id="IPR008948">
    <property type="entry name" value="L-Aspartase-like"/>
</dbReference>
<dbReference type="Proteomes" id="UP000807850">
    <property type="component" value="Unassembled WGS sequence"/>
</dbReference>
<proteinExistence type="inferred from homology"/>
<dbReference type="GO" id="GO:0005829">
    <property type="term" value="C:cytosol"/>
    <property type="evidence" value="ECO:0007669"/>
    <property type="project" value="TreeGrafter"/>
</dbReference>
<keyword evidence="6 12" id="KW-0658">Purine biosynthesis</keyword>
<evidence type="ECO:0000256" key="6">
    <source>
        <dbReference type="ARBA" id="ARBA00022755"/>
    </source>
</evidence>
<dbReference type="InterPro" id="IPR019468">
    <property type="entry name" value="AdenyloSucc_lyase_C"/>
</dbReference>
<keyword evidence="7 12" id="KW-0456">Lyase</keyword>
<dbReference type="FunFam" id="1.20.200.10:FF:000008">
    <property type="entry name" value="Adenylosuccinate lyase"/>
    <property type="match status" value="1"/>
</dbReference>
<comment type="pathway">
    <text evidence="1 12">Purine metabolism; IMP biosynthesis via de novo pathway; 5-amino-1-(5-phospho-D-ribosyl)imidazole-4-carboxamide from 5-amino-1-(5-phospho-D-ribosyl)imidazole-4-carboxylate: step 2/2.</text>
</comment>
<dbReference type="SUPFAM" id="SSF48557">
    <property type="entry name" value="L-aspartase-like"/>
    <property type="match status" value="1"/>
</dbReference>
<accession>A0A9D6L4T2</accession>
<dbReference type="GO" id="GO:0044208">
    <property type="term" value="P:'de novo' AMP biosynthetic process"/>
    <property type="evidence" value="ECO:0007669"/>
    <property type="project" value="TreeGrafter"/>
</dbReference>
<evidence type="ECO:0000256" key="10">
    <source>
        <dbReference type="ARBA" id="ARBA00049115"/>
    </source>
</evidence>
<comment type="catalytic activity">
    <reaction evidence="8">
        <text>(2S)-2-[5-amino-1-(5-phospho-beta-D-ribosyl)imidazole-4-carboxamido]succinate = 5-amino-1-(5-phospho-beta-D-ribosyl)imidazole-4-carboxamide + fumarate</text>
        <dbReference type="Rhea" id="RHEA:23920"/>
        <dbReference type="ChEBI" id="CHEBI:29806"/>
        <dbReference type="ChEBI" id="CHEBI:58443"/>
        <dbReference type="ChEBI" id="CHEBI:58475"/>
        <dbReference type="EC" id="4.3.2.2"/>
    </reaction>
    <physiologicalReaction direction="left-to-right" evidence="8">
        <dbReference type="Rhea" id="RHEA:23921"/>
    </physiologicalReaction>
</comment>
<dbReference type="Gene3D" id="1.20.200.10">
    <property type="entry name" value="Fumarase/aspartase (Central domain)"/>
    <property type="match status" value="1"/>
</dbReference>
<evidence type="ECO:0000313" key="16">
    <source>
        <dbReference type="Proteomes" id="UP000807850"/>
    </source>
</evidence>
<dbReference type="EMBL" id="JACQAY010000196">
    <property type="protein sequence ID" value="MBI3539832.1"/>
    <property type="molecule type" value="Genomic_DNA"/>
</dbReference>
<evidence type="ECO:0000256" key="7">
    <source>
        <dbReference type="ARBA" id="ARBA00023239"/>
    </source>
</evidence>
<dbReference type="SMART" id="SM00998">
    <property type="entry name" value="ADSL_C"/>
    <property type="match status" value="1"/>
</dbReference>
<evidence type="ECO:0000256" key="13">
    <source>
        <dbReference type="SAM" id="MobiDB-lite"/>
    </source>
</evidence>
<evidence type="ECO:0000256" key="8">
    <source>
        <dbReference type="ARBA" id="ARBA00024477"/>
    </source>
</evidence>
<comment type="caution">
    <text evidence="15">The sequence shown here is derived from an EMBL/GenBank/DDBJ whole genome shotgun (WGS) entry which is preliminary data.</text>
</comment>
<dbReference type="InterPro" id="IPR000362">
    <property type="entry name" value="Fumarate_lyase_fam"/>
</dbReference>
<dbReference type="InterPro" id="IPR024083">
    <property type="entry name" value="Fumarase/histidase_N"/>
</dbReference>
<comment type="pathway">
    <text evidence="2 12">Purine metabolism; AMP biosynthesis via de novo pathway; AMP from IMP: step 2/2.</text>
</comment>
<evidence type="ECO:0000256" key="9">
    <source>
        <dbReference type="ARBA" id="ARBA00030717"/>
    </source>
</evidence>
<comment type="similarity">
    <text evidence="3 12">Belongs to the lyase 1 family. Adenylosuccinate lyase subfamily.</text>
</comment>
<feature type="region of interest" description="Disordered" evidence="13">
    <location>
        <begin position="250"/>
        <end position="271"/>
    </location>
</feature>
<dbReference type="GO" id="GO:0004018">
    <property type="term" value="F:N6-(1,2-dicarboxyethyl)AMP AMP-lyase (fumarate-forming) activity"/>
    <property type="evidence" value="ECO:0007669"/>
    <property type="project" value="UniProtKB-UniRule"/>
</dbReference>
<dbReference type="PANTHER" id="PTHR43172">
    <property type="entry name" value="ADENYLOSUCCINATE LYASE"/>
    <property type="match status" value="1"/>
</dbReference>
<dbReference type="NCBIfam" id="TIGR00928">
    <property type="entry name" value="purB"/>
    <property type="match status" value="1"/>
</dbReference>
<protein>
    <recommendedName>
        <fullName evidence="5 11">Adenylosuccinate lyase</fullName>
        <shortName evidence="12">ASL</shortName>
        <ecNumber evidence="4 11">4.3.2.2</ecNumber>
    </recommendedName>
    <alternativeName>
        <fullName evidence="9 12">Adenylosuccinase</fullName>
    </alternativeName>
</protein>
<feature type="domain" description="Adenylosuccinate lyase C-terminal" evidence="14">
    <location>
        <begin position="349"/>
        <end position="429"/>
    </location>
</feature>
<evidence type="ECO:0000259" key="14">
    <source>
        <dbReference type="SMART" id="SM00998"/>
    </source>
</evidence>
<gene>
    <name evidence="15" type="ORF">HY076_06125</name>
</gene>
<dbReference type="PRINTS" id="PR00149">
    <property type="entry name" value="FUMRATELYASE"/>
</dbReference>
<evidence type="ECO:0000256" key="2">
    <source>
        <dbReference type="ARBA" id="ARBA00004734"/>
    </source>
</evidence>
<dbReference type="Pfam" id="PF00206">
    <property type="entry name" value="Lyase_1"/>
    <property type="match status" value="1"/>
</dbReference>
<evidence type="ECO:0000256" key="1">
    <source>
        <dbReference type="ARBA" id="ARBA00004706"/>
    </source>
</evidence>
<dbReference type="CDD" id="cd01360">
    <property type="entry name" value="Adenylsuccinate_lyase_1"/>
    <property type="match status" value="1"/>
</dbReference>
<dbReference type="PANTHER" id="PTHR43172:SF1">
    <property type="entry name" value="ADENYLOSUCCINATE LYASE"/>
    <property type="match status" value="1"/>
</dbReference>
<dbReference type="Gene3D" id="1.10.40.30">
    <property type="entry name" value="Fumarase/aspartase (C-terminal domain)"/>
    <property type="match status" value="1"/>
</dbReference>
<dbReference type="GO" id="GO:0070626">
    <property type="term" value="F:(S)-2-(5-amino-1-(5-phospho-D-ribosyl)imidazole-4-carboxamido) succinate lyase (fumarate-forming) activity"/>
    <property type="evidence" value="ECO:0007669"/>
    <property type="project" value="TreeGrafter"/>
</dbReference>
<dbReference type="InterPro" id="IPR004769">
    <property type="entry name" value="Pur_lyase"/>
</dbReference>
<comment type="catalytic activity">
    <reaction evidence="10">
        <text>N(6)-(1,2-dicarboxyethyl)-AMP = fumarate + AMP</text>
        <dbReference type="Rhea" id="RHEA:16853"/>
        <dbReference type="ChEBI" id="CHEBI:29806"/>
        <dbReference type="ChEBI" id="CHEBI:57567"/>
        <dbReference type="ChEBI" id="CHEBI:456215"/>
        <dbReference type="EC" id="4.3.2.2"/>
    </reaction>
    <physiologicalReaction direction="left-to-right" evidence="10">
        <dbReference type="Rhea" id="RHEA:16854"/>
    </physiologicalReaction>
</comment>
<reference evidence="15" key="1">
    <citation type="submission" date="2020-07" db="EMBL/GenBank/DDBJ databases">
        <title>Huge and variable diversity of episymbiotic CPR bacteria and DPANN archaea in groundwater ecosystems.</title>
        <authorList>
            <person name="He C.Y."/>
            <person name="Keren R."/>
            <person name="Whittaker M."/>
            <person name="Farag I.F."/>
            <person name="Doudna J."/>
            <person name="Cate J.H.D."/>
            <person name="Banfield J.F."/>
        </authorList>
    </citation>
    <scope>NUCLEOTIDE SEQUENCE</scope>
    <source>
        <strain evidence="15">NC_groundwater_928_Pr1_S-0.2um_72_17</strain>
    </source>
</reference>
<organism evidence="15 16">
    <name type="scientific">Eiseniibacteriota bacterium</name>
    <dbReference type="NCBI Taxonomy" id="2212470"/>
    <lineage>
        <taxon>Bacteria</taxon>
        <taxon>Candidatus Eiseniibacteriota</taxon>
    </lineage>
</organism>
<dbReference type="InterPro" id="IPR020557">
    <property type="entry name" value="Fumarate_lyase_CS"/>
</dbReference>
<dbReference type="Gene3D" id="1.10.275.10">
    <property type="entry name" value="Fumarase/aspartase (N-terminal domain)"/>
    <property type="match status" value="1"/>
</dbReference>
<evidence type="ECO:0000256" key="4">
    <source>
        <dbReference type="ARBA" id="ARBA00012339"/>
    </source>
</evidence>
<dbReference type="PRINTS" id="PR00145">
    <property type="entry name" value="ARGSUCLYASE"/>
</dbReference>
<sequence length="439" mass="47016">MIERYARPAMLRVWSDARRLERWLDVELAVTAARERRGDVPAGVTRRLRAGARIDPARMAAIEAEVGHDVIAFLSMLAESAGDDARHVHAGLTSSDVVDTALALQIGEAGVVLGATVADLRRAVWTQAERHRATPMVGRTHGIHAEPITFGLKCLTWSEELGRDSRRLDAALADCAVGKTSGAVGTLAHLDPAIEIESLAALGLVPEPVASQVVQRDRHAALLAALAVLGGTLERIAVEVRHLQRSEVREAEEPFGGRQKGSSAMPHKRNPVRSERVSGLARLLRGYALAALENQPLWHERDISHSSVERVILPDAFLVADFMAAELTEIVAGLVVHADAMRRNLDQGGGLIFSQRVLLALTAAGVARDGAYRIVQGHALRALDGGAPFRAALEKDPDVGRVLDAKTLAACFDIASALRHVDALFARATPPPGPRGAKA</sequence>
<evidence type="ECO:0000256" key="12">
    <source>
        <dbReference type="RuleBase" id="RU361172"/>
    </source>
</evidence>